<keyword evidence="4" id="KW-0175">Coiled coil</keyword>
<organism evidence="6 7">
    <name type="scientific">Kibdelosporangium banguiense</name>
    <dbReference type="NCBI Taxonomy" id="1365924"/>
    <lineage>
        <taxon>Bacteria</taxon>
        <taxon>Bacillati</taxon>
        <taxon>Actinomycetota</taxon>
        <taxon>Actinomycetes</taxon>
        <taxon>Pseudonocardiales</taxon>
        <taxon>Pseudonocardiaceae</taxon>
        <taxon>Kibdelosporangium</taxon>
    </lineage>
</organism>
<feature type="region of interest" description="Disordered" evidence="5">
    <location>
        <begin position="66"/>
        <end position="101"/>
    </location>
</feature>
<keyword evidence="3" id="KW-0742">SOS response</keyword>
<dbReference type="RefSeq" id="WP_209634753.1">
    <property type="nucleotide sequence ID" value="NZ_JAGINW010000001.1"/>
</dbReference>
<comment type="caution">
    <text evidence="6">The sequence shown here is derived from an EMBL/GenBank/DDBJ whole genome shotgun (WGS) entry which is preliminary data.</text>
</comment>
<dbReference type="Pfam" id="PF13555">
    <property type="entry name" value="AAA_29"/>
    <property type="match status" value="1"/>
</dbReference>
<dbReference type="Pfam" id="PF13558">
    <property type="entry name" value="SbcC_Walker_B"/>
    <property type="match status" value="1"/>
</dbReference>
<evidence type="ECO:0000313" key="6">
    <source>
        <dbReference type="EMBL" id="MBP2320520.1"/>
    </source>
</evidence>
<proteinExistence type="predicted"/>
<evidence type="ECO:0000256" key="3">
    <source>
        <dbReference type="ARBA" id="ARBA00023236"/>
    </source>
</evidence>
<gene>
    <name evidence="6" type="ORF">JOF56_000905</name>
</gene>
<dbReference type="PANTHER" id="PTHR32182">
    <property type="entry name" value="DNA REPLICATION AND REPAIR PROTEIN RECF"/>
    <property type="match status" value="1"/>
</dbReference>
<accession>A0ABS4T7Y1</accession>
<dbReference type="EMBL" id="JAGINW010000001">
    <property type="protein sequence ID" value="MBP2320520.1"/>
    <property type="molecule type" value="Genomic_DNA"/>
</dbReference>
<protein>
    <submittedName>
        <fullName evidence="6">Uncharacterized protein YPO0396</fullName>
    </submittedName>
</protein>
<sequence length="1133" mass="126752">MTSDGDRGQFRIEKVQILNWGGYSGLQVMHVGRVGTAILGPSGRGKSTLLDAMASVIMPNPQEFNQAARDDKRGKRERTVYSYARGHTDHRRDENKRSGMTTYLRPPGVPGFVSGTAITWADETGGRVTAFRLAWVAPDTDGTEAIGASTMYGFVLDGFDLACLDGLTGVRVGASPLSKTSLERLIDTARGDLVDSSQGRIHAKMRTAMSMGRTDESQRLAMHLLRRAQASKGIFNINALFKEFVLTEPLAMARWDTALEAYREAAKLYNEFEYARKRLNTLNNLPSLAERYWAAGSDYVLKQRLLAEPTPGQPSRLCVWHAGRIYDWASTKIDDNRLAHAELDEKLQAAELLDKRAQDAFDDILDTLKAAGGDRTQTLTIQLEMANTKLSQIEQHRAKFTTRLKEFRLNLPTSQGDLTLLRESMAQIVHEMRSRLGKLNQDAHETQADLANLRRRIKSLTTEIEQLKRRRSNIPPDADELRVRIARGAGVPIERLPYVGELIQIKPEHRGWERAVLSVLRGLATHLAVDENDLSAVRGYVNNNDMGQAITLARVPVVRATAYPIDNTVPALLDIADSPYRDWLLSELIEHYSYWCVESDTDLSRPQPSEARGAVTRAGMRTGARGRFVKNDRKSPYGWIGWDNQQLRADLAGDVESLQREHPSVEQKAETASAARDACRDSINRLEALQVEITWSSIDLAPVQERVDDLEDQLTRSDTPEARQLRKQLDDARVKAAKTAAAAEKIKDKQKELDGEWAGLVDTQDDATRIIDSQPRLTDEERATLAGLPFAAPTDASPSAVRHSRRTAKNDLGHQIEQHVKDRQAYETSVLATIKAYRNIDERTAREIDETIDSLPALLAIHEQLVTDDLPRAKQKWLEKVDQDLNKQLHALLVQIDEDGRQIRRGLNPINSVLHDVPFREGSSLSIETVDRPSADLTEFKNIVARYTSNTLLQNVVRDADQIEKDFLRLRRGLAHLEDRSRTGEAWRRRVFDAREHVEFRAIETRVDGAEILHEGVSGMSGGEGQELIAFILGAALRYRFGEGSDAPPIYASIVLDEGFVKADSDYTGRALAALRALGFQLIVGAPREKATAFEDHVDTVAYINTDPNNHNGVRIFPMTIEEALQVEDKVAR</sequence>
<name>A0ABS4T7Y1_9PSEU</name>
<evidence type="ECO:0000256" key="5">
    <source>
        <dbReference type="SAM" id="MobiDB-lite"/>
    </source>
</evidence>
<dbReference type="SUPFAM" id="SSF52540">
    <property type="entry name" value="P-loop containing nucleoside triphosphate hydrolases"/>
    <property type="match status" value="1"/>
</dbReference>
<keyword evidence="2" id="KW-0234">DNA repair</keyword>
<dbReference type="InterPro" id="IPR027417">
    <property type="entry name" value="P-loop_NTPase"/>
</dbReference>
<evidence type="ECO:0000256" key="2">
    <source>
        <dbReference type="ARBA" id="ARBA00023204"/>
    </source>
</evidence>
<dbReference type="Proteomes" id="UP001519332">
    <property type="component" value="Unassembled WGS sequence"/>
</dbReference>
<keyword evidence="7" id="KW-1185">Reference proteome</keyword>
<feature type="coiled-coil region" evidence="4">
    <location>
        <begin position="436"/>
        <end position="470"/>
    </location>
</feature>
<dbReference type="PANTHER" id="PTHR32182:SF0">
    <property type="entry name" value="DNA REPLICATION AND REPAIR PROTEIN RECF"/>
    <property type="match status" value="1"/>
</dbReference>
<evidence type="ECO:0000313" key="7">
    <source>
        <dbReference type="Proteomes" id="UP001519332"/>
    </source>
</evidence>
<keyword evidence="1" id="KW-0227">DNA damage</keyword>
<feature type="compositionally biased region" description="Basic and acidic residues" evidence="5">
    <location>
        <begin position="68"/>
        <end position="79"/>
    </location>
</feature>
<feature type="compositionally biased region" description="Basic and acidic residues" evidence="5">
    <location>
        <begin position="86"/>
        <end position="97"/>
    </location>
</feature>
<dbReference type="Gene3D" id="3.40.1140.10">
    <property type="match status" value="1"/>
</dbReference>
<evidence type="ECO:0000256" key="4">
    <source>
        <dbReference type="SAM" id="Coils"/>
    </source>
</evidence>
<evidence type="ECO:0000256" key="1">
    <source>
        <dbReference type="ARBA" id="ARBA00022763"/>
    </source>
</evidence>
<reference evidence="6 7" key="1">
    <citation type="submission" date="2021-03" db="EMBL/GenBank/DDBJ databases">
        <title>Sequencing the genomes of 1000 actinobacteria strains.</title>
        <authorList>
            <person name="Klenk H.-P."/>
        </authorList>
    </citation>
    <scope>NUCLEOTIDE SEQUENCE [LARGE SCALE GENOMIC DNA]</scope>
    <source>
        <strain evidence="6 7">DSM 46670</strain>
    </source>
</reference>